<name>A0A316VJG5_9BASI</name>
<dbReference type="Gene3D" id="2.70.98.10">
    <property type="match status" value="1"/>
</dbReference>
<dbReference type="Gene3D" id="3.20.20.70">
    <property type="entry name" value="Aldolase class I"/>
    <property type="match status" value="1"/>
</dbReference>
<feature type="chain" id="PRO_5016451081" description="alpha-galactosidase" evidence="5">
    <location>
        <begin position="21"/>
        <end position="642"/>
    </location>
</feature>
<gene>
    <name evidence="9" type="ORF">FA14DRAFT_169452</name>
</gene>
<dbReference type="InterPro" id="IPR013785">
    <property type="entry name" value="Aldolase_TIM"/>
</dbReference>
<evidence type="ECO:0000256" key="1">
    <source>
        <dbReference type="ARBA" id="ARBA00001255"/>
    </source>
</evidence>
<feature type="domain" description="Glycosyl-hydrolase 97 C-terminal oligomerisation" evidence="8">
    <location>
        <begin position="528"/>
        <end position="626"/>
    </location>
</feature>
<comment type="catalytic activity">
    <reaction evidence="1">
        <text>Hydrolysis of terminal, non-reducing alpha-D-galactose residues in alpha-D-galactosides, including galactose oligosaccharides, galactomannans and galactolipids.</text>
        <dbReference type="EC" id="3.2.1.22"/>
    </reaction>
</comment>
<evidence type="ECO:0000256" key="5">
    <source>
        <dbReference type="SAM" id="SignalP"/>
    </source>
</evidence>
<organism evidence="9 10">
    <name type="scientific">Meira miltonrushii</name>
    <dbReference type="NCBI Taxonomy" id="1280837"/>
    <lineage>
        <taxon>Eukaryota</taxon>
        <taxon>Fungi</taxon>
        <taxon>Dikarya</taxon>
        <taxon>Basidiomycota</taxon>
        <taxon>Ustilaginomycotina</taxon>
        <taxon>Exobasidiomycetes</taxon>
        <taxon>Exobasidiales</taxon>
        <taxon>Brachybasidiaceae</taxon>
        <taxon>Meira</taxon>
    </lineage>
</organism>
<protein>
    <recommendedName>
        <fullName evidence="2">alpha-galactosidase</fullName>
        <ecNumber evidence="2">3.2.1.22</ecNumber>
    </recommendedName>
</protein>
<dbReference type="GeneID" id="37021990"/>
<dbReference type="EMBL" id="KZ819602">
    <property type="protein sequence ID" value="PWN36443.1"/>
    <property type="molecule type" value="Genomic_DNA"/>
</dbReference>
<dbReference type="InterPro" id="IPR029486">
    <property type="entry name" value="GH97_N"/>
</dbReference>
<evidence type="ECO:0000256" key="3">
    <source>
        <dbReference type="ARBA" id="ARBA00022801"/>
    </source>
</evidence>
<dbReference type="InterPro" id="IPR019563">
    <property type="entry name" value="GH97_catalytic"/>
</dbReference>
<dbReference type="RefSeq" id="XP_025356745.1">
    <property type="nucleotide sequence ID" value="XM_025500209.1"/>
</dbReference>
<evidence type="ECO:0000313" key="10">
    <source>
        <dbReference type="Proteomes" id="UP000245771"/>
    </source>
</evidence>
<dbReference type="InterPro" id="IPR029483">
    <property type="entry name" value="GH97_C"/>
</dbReference>
<keyword evidence="10" id="KW-1185">Reference proteome</keyword>
<dbReference type="EC" id="3.2.1.22" evidence="2"/>
<dbReference type="PANTHER" id="PTHR35803:SF2">
    <property type="entry name" value="RETAINING ALPHA-GALACTOSIDASE"/>
    <property type="match status" value="1"/>
</dbReference>
<dbReference type="InterPro" id="IPR014718">
    <property type="entry name" value="GH-type_carb-bd"/>
</dbReference>
<dbReference type="GO" id="GO:0004557">
    <property type="term" value="F:alpha-galactosidase activity"/>
    <property type="evidence" value="ECO:0007669"/>
    <property type="project" value="UniProtKB-EC"/>
</dbReference>
<feature type="signal peptide" evidence="5">
    <location>
        <begin position="1"/>
        <end position="20"/>
    </location>
</feature>
<feature type="domain" description="Glycosyl-hydrolase 97 N-terminal" evidence="7">
    <location>
        <begin position="43"/>
        <end position="269"/>
    </location>
</feature>
<accession>A0A316VJG5</accession>
<dbReference type="InterPro" id="IPR017853">
    <property type="entry name" value="GH"/>
</dbReference>
<evidence type="ECO:0000256" key="2">
    <source>
        <dbReference type="ARBA" id="ARBA00012755"/>
    </source>
</evidence>
<dbReference type="OrthoDB" id="5129857at2759"/>
<dbReference type="InterPro" id="IPR013780">
    <property type="entry name" value="Glyco_hydro_b"/>
</dbReference>
<reference evidence="9 10" key="1">
    <citation type="journal article" date="2018" name="Mol. Biol. Evol.">
        <title>Broad Genomic Sampling Reveals a Smut Pathogenic Ancestry of the Fungal Clade Ustilaginomycotina.</title>
        <authorList>
            <person name="Kijpornyongpan T."/>
            <person name="Mondo S.J."/>
            <person name="Barry K."/>
            <person name="Sandor L."/>
            <person name="Lee J."/>
            <person name="Lipzen A."/>
            <person name="Pangilinan J."/>
            <person name="LaButti K."/>
            <person name="Hainaut M."/>
            <person name="Henrissat B."/>
            <person name="Grigoriev I.V."/>
            <person name="Spatafora J.W."/>
            <person name="Aime M.C."/>
        </authorList>
    </citation>
    <scope>NUCLEOTIDE SEQUENCE [LARGE SCALE GENOMIC DNA]</scope>
    <source>
        <strain evidence="9 10">MCA 3882</strain>
    </source>
</reference>
<dbReference type="GO" id="GO:0030246">
    <property type="term" value="F:carbohydrate binding"/>
    <property type="evidence" value="ECO:0007669"/>
    <property type="project" value="InterPro"/>
</dbReference>
<proteinExistence type="predicted"/>
<sequence length="642" mass="70138">MSFNFACLITLVLLASSASAALIPRQDKSWTVALNDRPVRALVTQNSDGVFSFDCQANGKTVISASNIGFSTSNGDVGPEFSSCTAQDQSYTVESYNTIAGRSQSHYAPYQTQTFNCKTSNGQSSSVDVRVGIDGCAFRVGFPDGQYTINSESSTWTFAQNGASFLMDDPDNTSYEGEWEQSDAETGLQGSKNVLMPYLVDANSAVANQWVLLEESAMDGSFGGSQLAHKSGSLAYQFVFAEGGNVKVDGSIFSPWRIAVVADLTNLYRTTFDADNIPSTNISDVSWIKPGPVSWSWLPEPNSPSNETRQMEYVDLASELQWPYTLVDEGWNEKWVPDLVRYANNKSVDILLWYSANQWNSTDAVASNIANLKQWGVKGAKIDFFLSDVQAIHDQQTYILSQMAAAQLMVNFHGTPPPRGNQRTWPHLLTQEAIRGDEHPAYSFRNTVIPFTRNLVGSMDFTPALYTVAGVNGGSQEQQEQQSAQCSVGCGLGESIAFESAWQHIGEKPEVIRNYTLAARFYKGLPSVWQASTVLPNSYPGKAFAVGRYYQPSDRYYFGAVFNGDAQTFELQPTILPNDKKFILDIVSDGNDDDSDRTSIMRTIVTDVSSTSTVNVHVKSNGGFTAIACETAGSDGGCLATL</sequence>
<dbReference type="AlphaFoldDB" id="A0A316VJG5"/>
<evidence type="ECO:0000256" key="4">
    <source>
        <dbReference type="ARBA" id="ARBA00023295"/>
    </source>
</evidence>
<dbReference type="SUPFAM" id="SSF51445">
    <property type="entry name" value="(Trans)glycosidases"/>
    <property type="match status" value="1"/>
</dbReference>
<dbReference type="Pfam" id="PF14508">
    <property type="entry name" value="GH97_N"/>
    <property type="match status" value="1"/>
</dbReference>
<dbReference type="PANTHER" id="PTHR35803">
    <property type="entry name" value="GLUCAN 1,4-ALPHA-GLUCOSIDASE SUSB-RELATED"/>
    <property type="match status" value="1"/>
</dbReference>
<keyword evidence="5" id="KW-0732">Signal</keyword>
<dbReference type="InParanoid" id="A0A316VJG5"/>
<dbReference type="Gene3D" id="2.60.40.1180">
    <property type="entry name" value="Golgi alpha-mannosidase II"/>
    <property type="match status" value="1"/>
</dbReference>
<dbReference type="Pfam" id="PF14509">
    <property type="entry name" value="GH97_C"/>
    <property type="match status" value="1"/>
</dbReference>
<keyword evidence="4" id="KW-0326">Glycosidase</keyword>
<keyword evidence="3" id="KW-0378">Hydrolase</keyword>
<evidence type="ECO:0000259" key="6">
    <source>
        <dbReference type="Pfam" id="PF10566"/>
    </source>
</evidence>
<dbReference type="InterPro" id="IPR052720">
    <property type="entry name" value="Glycosyl_hydrolase_97"/>
</dbReference>
<feature type="domain" description="Glycosyl-hydrolase 97 catalytic" evidence="6">
    <location>
        <begin position="296"/>
        <end position="433"/>
    </location>
</feature>
<evidence type="ECO:0000259" key="8">
    <source>
        <dbReference type="Pfam" id="PF14509"/>
    </source>
</evidence>
<evidence type="ECO:0000259" key="7">
    <source>
        <dbReference type="Pfam" id="PF14508"/>
    </source>
</evidence>
<dbReference type="Proteomes" id="UP000245771">
    <property type="component" value="Unassembled WGS sequence"/>
</dbReference>
<dbReference type="Pfam" id="PF10566">
    <property type="entry name" value="Glyco_hydro_97"/>
    <property type="match status" value="1"/>
</dbReference>
<evidence type="ECO:0000313" key="9">
    <source>
        <dbReference type="EMBL" id="PWN36443.1"/>
    </source>
</evidence>